<dbReference type="InterPro" id="IPR003594">
    <property type="entry name" value="HATPase_dom"/>
</dbReference>
<evidence type="ECO:0000313" key="9">
    <source>
        <dbReference type="EMBL" id="GLQ07416.1"/>
    </source>
</evidence>
<dbReference type="PROSITE" id="PS50113">
    <property type="entry name" value="PAC"/>
    <property type="match status" value="1"/>
</dbReference>
<dbReference type="InterPro" id="IPR036097">
    <property type="entry name" value="HisK_dim/P_sf"/>
</dbReference>
<dbReference type="Pfam" id="PF02518">
    <property type="entry name" value="HATPase_c"/>
    <property type="match status" value="1"/>
</dbReference>
<keyword evidence="10" id="KW-1185">Reference proteome</keyword>
<evidence type="ECO:0000256" key="2">
    <source>
        <dbReference type="ARBA" id="ARBA00012438"/>
    </source>
</evidence>
<proteinExistence type="predicted"/>
<dbReference type="InterPro" id="IPR000014">
    <property type="entry name" value="PAS"/>
</dbReference>
<dbReference type="CDD" id="cd00082">
    <property type="entry name" value="HisKA"/>
    <property type="match status" value="1"/>
</dbReference>
<dbReference type="SMART" id="SM00387">
    <property type="entry name" value="HATPase_c"/>
    <property type="match status" value="1"/>
</dbReference>
<evidence type="ECO:0000259" key="8">
    <source>
        <dbReference type="PROSITE" id="PS50113"/>
    </source>
</evidence>
<sequence>MHSGVKSGAAAAIPALQGIVSRDFFDAIFEQSHPMYVARPDGTVIYANNGYASLFGTGRSQRTGSQILPALRSDHRDIVTRIARTRDVETRQVSVETARGTEYYLSRHFPIHDQNDGFIAICGSFINSTRQVNAESKLRLEKRRFLDITRAASDWIWETDVNGNITFISDRVVQAVGQPPLLLRGRALTDLGTFRKEGSGSSKAETAMENHVPFRSVPMTIESIDGETKVYNLSGVPVFNEKGRFVGYRGTSDDITARLAAENEASSSRADLEKAVREISHKNLQLEMTAKKAVAAARAKDEFLATMSHELRTPLNAIIGFAEVMGLETFGPLSEKYQEYVTDILNSGRHLLSLIEDILDIARIESDKIPLELEPTSLRNLVDDARILVQKKATDKGLDLSAVRIDDDIALHVDPTRSLQIIVNLLGNAVKFTPEGGKIGADTEIRDGNMLALTIWDTGPGIEESDQERIFEAFKQAHNGIYSRGEDGVGLGLTLSLKLARLMGGNITVACEPGQGSRFTVTLPLMP</sequence>
<evidence type="ECO:0000256" key="3">
    <source>
        <dbReference type="ARBA" id="ARBA00022553"/>
    </source>
</evidence>
<dbReference type="InterPro" id="IPR000700">
    <property type="entry name" value="PAS-assoc_C"/>
</dbReference>
<dbReference type="Gene3D" id="1.10.287.130">
    <property type="match status" value="1"/>
</dbReference>
<dbReference type="InterPro" id="IPR004358">
    <property type="entry name" value="Sig_transdc_His_kin-like_C"/>
</dbReference>
<dbReference type="EC" id="2.7.13.3" evidence="2"/>
<dbReference type="PROSITE" id="PS50109">
    <property type="entry name" value="HIS_KIN"/>
    <property type="match status" value="1"/>
</dbReference>
<dbReference type="PRINTS" id="PR00344">
    <property type="entry name" value="BCTRLSENSOR"/>
</dbReference>
<evidence type="ECO:0000259" key="7">
    <source>
        <dbReference type="PROSITE" id="PS50109"/>
    </source>
</evidence>
<dbReference type="InterPro" id="IPR003661">
    <property type="entry name" value="HisK_dim/P_dom"/>
</dbReference>
<comment type="caution">
    <text evidence="9">The sequence shown here is derived from an EMBL/GenBank/DDBJ whole genome shotgun (WGS) entry which is preliminary data.</text>
</comment>
<keyword evidence="5" id="KW-0418">Kinase</keyword>
<dbReference type="Pfam" id="PF13426">
    <property type="entry name" value="PAS_9"/>
    <property type="match status" value="1"/>
</dbReference>
<comment type="catalytic activity">
    <reaction evidence="1">
        <text>ATP + protein L-histidine = ADP + protein N-phospho-L-histidine.</text>
        <dbReference type="EC" id="2.7.13.3"/>
    </reaction>
</comment>
<dbReference type="SUPFAM" id="SSF55874">
    <property type="entry name" value="ATPase domain of HSP90 chaperone/DNA topoisomerase II/histidine kinase"/>
    <property type="match status" value="1"/>
</dbReference>
<keyword evidence="4" id="KW-0808">Transferase</keyword>
<evidence type="ECO:0000256" key="5">
    <source>
        <dbReference type="ARBA" id="ARBA00022777"/>
    </source>
</evidence>
<name>A0ABQ5U7M7_9PROT</name>
<dbReference type="Pfam" id="PF08448">
    <property type="entry name" value="PAS_4"/>
    <property type="match status" value="1"/>
</dbReference>
<dbReference type="InterPro" id="IPR005467">
    <property type="entry name" value="His_kinase_dom"/>
</dbReference>
<organism evidence="9 10">
    <name type="scientific">Sneathiella chinensis</name>
    <dbReference type="NCBI Taxonomy" id="349750"/>
    <lineage>
        <taxon>Bacteria</taxon>
        <taxon>Pseudomonadati</taxon>
        <taxon>Pseudomonadota</taxon>
        <taxon>Alphaproteobacteria</taxon>
        <taxon>Sneathiellales</taxon>
        <taxon>Sneathiellaceae</taxon>
        <taxon>Sneathiella</taxon>
    </lineage>
</organism>
<evidence type="ECO:0000256" key="4">
    <source>
        <dbReference type="ARBA" id="ARBA00022679"/>
    </source>
</evidence>
<dbReference type="PANTHER" id="PTHR43711">
    <property type="entry name" value="TWO-COMPONENT HISTIDINE KINASE"/>
    <property type="match status" value="1"/>
</dbReference>
<dbReference type="InterPro" id="IPR013656">
    <property type="entry name" value="PAS_4"/>
</dbReference>
<dbReference type="Gene3D" id="3.30.565.10">
    <property type="entry name" value="Histidine kinase-like ATPase, C-terminal domain"/>
    <property type="match status" value="1"/>
</dbReference>
<dbReference type="Pfam" id="PF00512">
    <property type="entry name" value="HisKA"/>
    <property type="match status" value="1"/>
</dbReference>
<evidence type="ECO:0000313" key="10">
    <source>
        <dbReference type="Proteomes" id="UP001161409"/>
    </source>
</evidence>
<dbReference type="EMBL" id="BSNF01000008">
    <property type="protein sequence ID" value="GLQ07416.1"/>
    <property type="molecule type" value="Genomic_DNA"/>
</dbReference>
<dbReference type="PANTHER" id="PTHR43711:SF31">
    <property type="entry name" value="HISTIDINE KINASE"/>
    <property type="match status" value="1"/>
</dbReference>
<feature type="domain" description="Histidine kinase" evidence="7">
    <location>
        <begin position="306"/>
        <end position="527"/>
    </location>
</feature>
<evidence type="ECO:0000256" key="6">
    <source>
        <dbReference type="ARBA" id="ARBA00023012"/>
    </source>
</evidence>
<accession>A0ABQ5U7M7</accession>
<dbReference type="SUPFAM" id="SSF47384">
    <property type="entry name" value="Homodimeric domain of signal transducing histidine kinase"/>
    <property type="match status" value="1"/>
</dbReference>
<dbReference type="CDD" id="cd16922">
    <property type="entry name" value="HATPase_EvgS-ArcB-TorS-like"/>
    <property type="match status" value="1"/>
</dbReference>
<keyword evidence="6" id="KW-0902">Two-component regulatory system</keyword>
<dbReference type="SMART" id="SM00091">
    <property type="entry name" value="PAS"/>
    <property type="match status" value="2"/>
</dbReference>
<dbReference type="InterPro" id="IPR036890">
    <property type="entry name" value="HATPase_C_sf"/>
</dbReference>
<dbReference type="Gene3D" id="3.30.450.20">
    <property type="entry name" value="PAS domain"/>
    <property type="match status" value="2"/>
</dbReference>
<dbReference type="InterPro" id="IPR050736">
    <property type="entry name" value="Sensor_HK_Regulatory"/>
</dbReference>
<keyword evidence="3" id="KW-0597">Phosphoprotein</keyword>
<feature type="domain" description="PAC" evidence="8">
    <location>
        <begin position="215"/>
        <end position="267"/>
    </location>
</feature>
<protein>
    <recommendedName>
        <fullName evidence="2">histidine kinase</fullName>
        <ecNumber evidence="2">2.7.13.3</ecNumber>
    </recommendedName>
</protein>
<evidence type="ECO:0000256" key="1">
    <source>
        <dbReference type="ARBA" id="ARBA00000085"/>
    </source>
</evidence>
<gene>
    <name evidence="9" type="ORF">GCM10007924_26370</name>
</gene>
<dbReference type="NCBIfam" id="TIGR00229">
    <property type="entry name" value="sensory_box"/>
    <property type="match status" value="2"/>
</dbReference>
<dbReference type="CDD" id="cd00130">
    <property type="entry name" value="PAS"/>
    <property type="match status" value="2"/>
</dbReference>
<reference evidence="9" key="1">
    <citation type="journal article" date="2014" name="Int. J. Syst. Evol. Microbiol.">
        <title>Complete genome of a new Firmicutes species belonging to the dominant human colonic microbiota ('Ruminococcus bicirculans') reveals two chromosomes and a selective capacity to utilize plant glucans.</title>
        <authorList>
            <consortium name="NISC Comparative Sequencing Program"/>
            <person name="Wegmann U."/>
            <person name="Louis P."/>
            <person name="Goesmann A."/>
            <person name="Henrissat B."/>
            <person name="Duncan S.H."/>
            <person name="Flint H.J."/>
        </authorList>
    </citation>
    <scope>NUCLEOTIDE SEQUENCE</scope>
    <source>
        <strain evidence="9">NBRC 103408</strain>
    </source>
</reference>
<dbReference type="InterPro" id="IPR035965">
    <property type="entry name" value="PAS-like_dom_sf"/>
</dbReference>
<dbReference type="SMART" id="SM00388">
    <property type="entry name" value="HisKA"/>
    <property type="match status" value="1"/>
</dbReference>
<dbReference type="SUPFAM" id="SSF55785">
    <property type="entry name" value="PYP-like sensor domain (PAS domain)"/>
    <property type="match status" value="2"/>
</dbReference>
<reference evidence="9" key="2">
    <citation type="submission" date="2023-01" db="EMBL/GenBank/DDBJ databases">
        <title>Draft genome sequence of Sneathiella chinensis strain NBRC 103408.</title>
        <authorList>
            <person name="Sun Q."/>
            <person name="Mori K."/>
        </authorList>
    </citation>
    <scope>NUCLEOTIDE SEQUENCE</scope>
    <source>
        <strain evidence="9">NBRC 103408</strain>
    </source>
</reference>
<dbReference type="Proteomes" id="UP001161409">
    <property type="component" value="Unassembled WGS sequence"/>
</dbReference>